<dbReference type="Gene3D" id="3.30.1180.20">
    <property type="entry name" value="Dihydroxyacetone kinase, domain 2"/>
    <property type="match status" value="1"/>
</dbReference>
<dbReference type="Proteomes" id="UP001566132">
    <property type="component" value="Unassembled WGS sequence"/>
</dbReference>
<sequence length="563" mass="62937">MDPILTDPMDSYTNAYAAYNQEVSLFDFGEVIVMKNYKQNDHVRIVSGGSCCHIKYVGTGILTASIQGNKNDPPTSSLILRTIRELSINHIKGVLLIIQATSGDLLSFGLAVERADNDDLRVAFIKVADDSRNNEYPKSERRGLSGVVLVNKIAGALAMANKTMPDIYDYCIKVVDNLASIGTNVKNLLIDSRECMYCDKCAMQLEGAEKKTFLNKLTTMDILDNTVRTLIKEISENESLNLKPKDNIVVLVNNLDALNQNEEWVFFRHCVKYLNIIDLVVVKFYIGNFLQFNYDLDLTITILKVFDKNVIELLDAPCDVKVWKPVLQNKPIEISNNLIPGSLRRKCRLSLPIKGPKLNDRAANVVLLCLQFACEALISCEKMLNTMDAEKGDGDTGTRLRIMAEVLKKRSCSKKLNITCPFTFFLTLSKVLENAVGGTMGCLYSIIFEAAARTFGTLPDNEEITAEIWVKALENTCEVIKKYGNVERGDNTMLDPLETCAITLRENLIEGKYIYSFDMGVNRAQEVAQNTKRFGSKLPDPGAHAVGIWLRAICEAVKLRCME</sequence>
<evidence type="ECO:0000256" key="2">
    <source>
        <dbReference type="ARBA" id="ARBA00012110"/>
    </source>
</evidence>
<protein>
    <recommendedName>
        <fullName evidence="4">Triokinase/FMN cyclase</fullName>
        <ecNumber evidence="2">2.7.1.28</ecNumber>
        <ecNumber evidence="1">2.7.1.29</ecNumber>
        <ecNumber evidence="3">4.6.1.15</ecNumber>
    </recommendedName>
    <alternativeName>
        <fullName evidence="10">Bifunctional ATP-dependent dihydroxyacetone kinase/FAD-AMP lyase (cyclizing)</fullName>
    </alternativeName>
</protein>
<reference evidence="18 19" key="1">
    <citation type="submission" date="2024-05" db="EMBL/GenBank/DDBJ databases">
        <title>Genetic variation in Jamaican populations of the coffee berry borer (Hypothenemus hampei).</title>
        <authorList>
            <person name="Errbii M."/>
            <person name="Myrie A."/>
        </authorList>
    </citation>
    <scope>NUCLEOTIDE SEQUENCE [LARGE SCALE GENOMIC DNA]</scope>
    <source>
        <strain evidence="18">JA-Hopewell-2020-01-JO</strain>
        <tissue evidence="18">Whole body</tissue>
    </source>
</reference>
<dbReference type="GO" id="GO:0034012">
    <property type="term" value="F:FAD-AMP lyase (cyclizing) activity"/>
    <property type="evidence" value="ECO:0007669"/>
    <property type="project" value="UniProtKB-EC"/>
</dbReference>
<dbReference type="GO" id="GO:0004371">
    <property type="term" value="F:glycerone kinase activity"/>
    <property type="evidence" value="ECO:0007669"/>
    <property type="project" value="UniProtKB-EC"/>
</dbReference>
<evidence type="ECO:0000256" key="11">
    <source>
        <dbReference type="ARBA" id="ARBA00045490"/>
    </source>
</evidence>
<dbReference type="SUPFAM" id="SSF82549">
    <property type="entry name" value="DAK1/DegV-like"/>
    <property type="match status" value="1"/>
</dbReference>
<comment type="catalytic activity">
    <reaction evidence="13">
        <text>D-glyceraldehyde + ATP = D-glyceraldehyde 3-phosphate + ADP + H(+)</text>
        <dbReference type="Rhea" id="RHEA:13941"/>
        <dbReference type="ChEBI" id="CHEBI:15378"/>
        <dbReference type="ChEBI" id="CHEBI:17378"/>
        <dbReference type="ChEBI" id="CHEBI:30616"/>
        <dbReference type="ChEBI" id="CHEBI:59776"/>
        <dbReference type="ChEBI" id="CHEBI:456216"/>
        <dbReference type="EC" id="2.7.1.28"/>
    </reaction>
</comment>
<keyword evidence="19" id="KW-1185">Reference proteome</keyword>
<evidence type="ECO:0000256" key="9">
    <source>
        <dbReference type="ARBA" id="ARBA00023285"/>
    </source>
</evidence>
<dbReference type="InterPro" id="IPR050861">
    <property type="entry name" value="Dihydroxyacetone_Kinase"/>
</dbReference>
<dbReference type="GO" id="GO:0005524">
    <property type="term" value="F:ATP binding"/>
    <property type="evidence" value="ECO:0007669"/>
    <property type="project" value="UniProtKB-KW"/>
</dbReference>
<dbReference type="PANTHER" id="PTHR28629">
    <property type="entry name" value="TRIOKINASE/FMN CYCLASE"/>
    <property type="match status" value="1"/>
</dbReference>
<evidence type="ECO:0000313" key="19">
    <source>
        <dbReference type="Proteomes" id="UP001566132"/>
    </source>
</evidence>
<comment type="catalytic activity">
    <reaction evidence="15">
        <text>dihydroxyacetone + ATP = dihydroxyacetone phosphate + ADP + H(+)</text>
        <dbReference type="Rhea" id="RHEA:15773"/>
        <dbReference type="ChEBI" id="CHEBI:15378"/>
        <dbReference type="ChEBI" id="CHEBI:16016"/>
        <dbReference type="ChEBI" id="CHEBI:30616"/>
        <dbReference type="ChEBI" id="CHEBI:57642"/>
        <dbReference type="ChEBI" id="CHEBI:456216"/>
        <dbReference type="EC" id="2.7.1.29"/>
    </reaction>
</comment>
<organism evidence="18 19">
    <name type="scientific">Hypothenemus hampei</name>
    <name type="common">Coffee berry borer</name>
    <dbReference type="NCBI Taxonomy" id="57062"/>
    <lineage>
        <taxon>Eukaryota</taxon>
        <taxon>Metazoa</taxon>
        <taxon>Ecdysozoa</taxon>
        <taxon>Arthropoda</taxon>
        <taxon>Hexapoda</taxon>
        <taxon>Insecta</taxon>
        <taxon>Pterygota</taxon>
        <taxon>Neoptera</taxon>
        <taxon>Endopterygota</taxon>
        <taxon>Coleoptera</taxon>
        <taxon>Polyphaga</taxon>
        <taxon>Cucujiformia</taxon>
        <taxon>Curculionidae</taxon>
        <taxon>Scolytinae</taxon>
        <taxon>Hypothenemus</taxon>
    </lineage>
</organism>
<name>A0ABD1EMC0_HYPHA</name>
<gene>
    <name evidence="18" type="ORF">ABEB36_008567</name>
</gene>
<dbReference type="Pfam" id="PF02734">
    <property type="entry name" value="Dak2"/>
    <property type="match status" value="1"/>
</dbReference>
<keyword evidence="5" id="KW-0808">Transferase</keyword>
<keyword evidence="8" id="KW-0067">ATP-binding</keyword>
<evidence type="ECO:0000259" key="17">
    <source>
        <dbReference type="PROSITE" id="PS51481"/>
    </source>
</evidence>
<evidence type="ECO:0000256" key="6">
    <source>
        <dbReference type="ARBA" id="ARBA00022741"/>
    </source>
</evidence>
<evidence type="ECO:0000256" key="10">
    <source>
        <dbReference type="ARBA" id="ARBA00032426"/>
    </source>
</evidence>
<dbReference type="SUPFAM" id="SSF101473">
    <property type="entry name" value="DhaL-like"/>
    <property type="match status" value="1"/>
</dbReference>
<keyword evidence="6" id="KW-0547">Nucleotide-binding</keyword>
<evidence type="ECO:0000256" key="13">
    <source>
        <dbReference type="ARBA" id="ARBA00047974"/>
    </source>
</evidence>
<feature type="domain" description="DhaL" evidence="16">
    <location>
        <begin position="364"/>
        <end position="555"/>
    </location>
</feature>
<dbReference type="EC" id="2.7.1.28" evidence="2"/>
<evidence type="ECO:0000256" key="12">
    <source>
        <dbReference type="ARBA" id="ARBA00046681"/>
    </source>
</evidence>
<evidence type="ECO:0000256" key="7">
    <source>
        <dbReference type="ARBA" id="ARBA00022777"/>
    </source>
</evidence>
<evidence type="ECO:0000256" key="14">
    <source>
        <dbReference type="ARBA" id="ARBA00048526"/>
    </source>
</evidence>
<dbReference type="InterPro" id="IPR036117">
    <property type="entry name" value="DhaL_dom_sf"/>
</dbReference>
<keyword evidence="7" id="KW-0418">Kinase</keyword>
<evidence type="ECO:0000256" key="3">
    <source>
        <dbReference type="ARBA" id="ARBA00012578"/>
    </source>
</evidence>
<dbReference type="AlphaFoldDB" id="A0ABD1EMC0"/>
<dbReference type="SMART" id="SM01120">
    <property type="entry name" value="Dak2"/>
    <property type="match status" value="1"/>
</dbReference>
<evidence type="ECO:0000259" key="16">
    <source>
        <dbReference type="PROSITE" id="PS51480"/>
    </source>
</evidence>
<dbReference type="EC" id="4.6.1.15" evidence="3"/>
<comment type="function">
    <text evidence="11">Catalyzes both the phosphorylation of dihydroxyacetone and of glyceraldehyde, and the splitting of ribonucleoside diphosphate-X compounds among which FAD is the best substrate. Represses IFIH1-mediated cellular antiviral response.</text>
</comment>
<comment type="subunit">
    <text evidence="12">Homodimer. Interacts with IFIH1 (via the CARD domains), the interaction is inhibited by viral infection.</text>
</comment>
<dbReference type="PANTHER" id="PTHR28629:SF4">
    <property type="entry name" value="TRIOKINASE_FMN CYCLASE"/>
    <property type="match status" value="1"/>
</dbReference>
<evidence type="ECO:0000256" key="1">
    <source>
        <dbReference type="ARBA" id="ARBA00012107"/>
    </source>
</evidence>
<evidence type="ECO:0000256" key="5">
    <source>
        <dbReference type="ARBA" id="ARBA00022679"/>
    </source>
</evidence>
<dbReference type="GO" id="GO:0050354">
    <property type="term" value="F:triokinase activity"/>
    <property type="evidence" value="ECO:0007669"/>
    <property type="project" value="UniProtKB-EC"/>
</dbReference>
<dbReference type="Pfam" id="PF02733">
    <property type="entry name" value="Dak1"/>
    <property type="match status" value="1"/>
</dbReference>
<proteinExistence type="predicted"/>
<dbReference type="InterPro" id="IPR004007">
    <property type="entry name" value="DhaL_dom"/>
</dbReference>
<keyword evidence="9" id="KW-0170">Cobalt</keyword>
<comment type="catalytic activity">
    <reaction evidence="14">
        <text>FAD = riboflavin cyclic-4',5'-phosphate + AMP + H(+)</text>
        <dbReference type="Rhea" id="RHEA:13729"/>
        <dbReference type="ChEBI" id="CHEBI:15378"/>
        <dbReference type="ChEBI" id="CHEBI:57692"/>
        <dbReference type="ChEBI" id="CHEBI:76202"/>
        <dbReference type="ChEBI" id="CHEBI:456215"/>
        <dbReference type="EC" id="4.6.1.15"/>
    </reaction>
</comment>
<evidence type="ECO:0000256" key="15">
    <source>
        <dbReference type="ARBA" id="ARBA00048898"/>
    </source>
</evidence>
<dbReference type="Gene3D" id="1.25.40.340">
    <property type="match status" value="1"/>
</dbReference>
<dbReference type="EMBL" id="JBDJPC010000006">
    <property type="protein sequence ID" value="KAL1497644.1"/>
    <property type="molecule type" value="Genomic_DNA"/>
</dbReference>
<accession>A0ABD1EMC0</accession>
<evidence type="ECO:0000256" key="8">
    <source>
        <dbReference type="ARBA" id="ARBA00022840"/>
    </source>
</evidence>
<dbReference type="PROSITE" id="PS51481">
    <property type="entry name" value="DHAK"/>
    <property type="match status" value="1"/>
</dbReference>
<dbReference type="EC" id="2.7.1.29" evidence="1"/>
<evidence type="ECO:0000313" key="18">
    <source>
        <dbReference type="EMBL" id="KAL1497644.1"/>
    </source>
</evidence>
<dbReference type="PROSITE" id="PS51480">
    <property type="entry name" value="DHAL"/>
    <property type="match status" value="1"/>
</dbReference>
<evidence type="ECO:0000256" key="4">
    <source>
        <dbReference type="ARBA" id="ARBA00018932"/>
    </source>
</evidence>
<comment type="caution">
    <text evidence="18">The sequence shown here is derived from an EMBL/GenBank/DDBJ whole genome shotgun (WGS) entry which is preliminary data.</text>
</comment>
<feature type="domain" description="DhaK" evidence="17">
    <location>
        <begin position="1"/>
        <end position="323"/>
    </location>
</feature>
<dbReference type="Gene3D" id="3.40.50.10440">
    <property type="entry name" value="Dihydroxyacetone kinase, domain 1"/>
    <property type="match status" value="1"/>
</dbReference>
<dbReference type="InterPro" id="IPR004006">
    <property type="entry name" value="DhaK_dom"/>
</dbReference>